<dbReference type="AlphaFoldDB" id="A0AAF0A0Q7"/>
<evidence type="ECO:0000256" key="7">
    <source>
        <dbReference type="SAM" id="Phobius"/>
    </source>
</evidence>
<evidence type="ECO:0000256" key="3">
    <source>
        <dbReference type="ARBA" id="ARBA00022475"/>
    </source>
</evidence>
<dbReference type="Proteomes" id="UP001218638">
    <property type="component" value="Chromosome"/>
</dbReference>
<feature type="transmembrane region" description="Helical" evidence="7">
    <location>
        <begin position="69"/>
        <end position="89"/>
    </location>
</feature>
<protein>
    <submittedName>
        <fullName evidence="9">TRIC cation channel family protein</fullName>
    </submittedName>
</protein>
<dbReference type="InterPro" id="IPR005115">
    <property type="entry name" value="Gly_transporter"/>
</dbReference>
<feature type="transmembrane region" description="Helical" evidence="7">
    <location>
        <begin position="40"/>
        <end position="57"/>
    </location>
</feature>
<name>A0AAF0A0Q7_9BACT</name>
<proteinExistence type="inferred from homology"/>
<feature type="transmembrane region" description="Helical" evidence="7">
    <location>
        <begin position="121"/>
        <end position="140"/>
    </location>
</feature>
<feature type="transmembrane region" description="Helical" evidence="7">
    <location>
        <begin position="12"/>
        <end position="33"/>
    </location>
</feature>
<keyword evidence="5 7" id="KW-1133">Transmembrane helix</keyword>
<dbReference type="PANTHER" id="PTHR30506:SF3">
    <property type="entry name" value="UPF0126 INNER MEMBRANE PROTEIN YADS-RELATED"/>
    <property type="match status" value="1"/>
</dbReference>
<sequence>MALSASVTNPFFLPIWFELGAVGLMSMTGAIVAIKRGYDVVGLASLSLLVGLGGSLIRDGIFLQQGPPAALANPLYIEMALFGGAVGALLGERVHYFRRIIAGVDALALGAYAAYGVQKALGADISIPAAIVVGVVNALGGGLLRDVITNEEPLVFRPGQFYALVALAAATLFVVLTVQLHLRPTVSAGWVIAATFVFRVMTILFNWKTAPLAPPTAAPPSI</sequence>
<keyword evidence="6 7" id="KW-0472">Membrane</keyword>
<keyword evidence="4 7" id="KW-0812">Transmembrane</keyword>
<dbReference type="GO" id="GO:0005886">
    <property type="term" value="C:plasma membrane"/>
    <property type="evidence" value="ECO:0007669"/>
    <property type="project" value="UniProtKB-SubCell"/>
</dbReference>
<reference evidence="9" key="1">
    <citation type="submission" date="2023-03" db="EMBL/GenBank/DDBJ databases">
        <title>Lomoglobus Profundus gen. nov., sp. nov., a novel member of the phylum Verrucomicrobia, isolated from deep-marine sediment of South China Sea.</title>
        <authorList>
            <person name="Ahmad T."/>
            <person name="Ishaq S.E."/>
            <person name="Wang F."/>
        </authorList>
    </citation>
    <scope>NUCLEOTIDE SEQUENCE</scope>
    <source>
        <strain evidence="9">LMO-M01</strain>
    </source>
</reference>
<dbReference type="Pfam" id="PF03458">
    <property type="entry name" value="Gly_transporter"/>
    <property type="match status" value="2"/>
</dbReference>
<dbReference type="RefSeq" id="WP_330928988.1">
    <property type="nucleotide sequence ID" value="NZ_CP119075.1"/>
</dbReference>
<keyword evidence="10" id="KW-1185">Reference proteome</keyword>
<evidence type="ECO:0000313" key="10">
    <source>
        <dbReference type="Proteomes" id="UP001218638"/>
    </source>
</evidence>
<accession>A0AAF0A0Q7</accession>
<feature type="transmembrane region" description="Helical" evidence="7">
    <location>
        <begin position="188"/>
        <end position="207"/>
    </location>
</feature>
<comment type="similarity">
    <text evidence="2">Belongs to the UPF0126 family.</text>
</comment>
<dbReference type="PANTHER" id="PTHR30506">
    <property type="entry name" value="INNER MEMBRANE PROTEIN"/>
    <property type="match status" value="1"/>
</dbReference>
<feature type="transmembrane region" description="Helical" evidence="7">
    <location>
        <begin position="161"/>
        <end position="182"/>
    </location>
</feature>
<comment type="subcellular location">
    <subcellularLocation>
        <location evidence="1">Cell membrane</location>
        <topology evidence="1">Multi-pass membrane protein</topology>
    </subcellularLocation>
</comment>
<dbReference type="KEGG" id="slom:PXH66_18850"/>
<evidence type="ECO:0000256" key="2">
    <source>
        <dbReference type="ARBA" id="ARBA00008193"/>
    </source>
</evidence>
<evidence type="ECO:0000313" key="9">
    <source>
        <dbReference type="EMBL" id="WED64402.1"/>
    </source>
</evidence>
<feature type="transmembrane region" description="Helical" evidence="7">
    <location>
        <begin position="96"/>
        <end position="115"/>
    </location>
</feature>
<keyword evidence="3" id="KW-1003">Cell membrane</keyword>
<organism evidence="9 10">
    <name type="scientific">Synoicihabitans lomoniglobus</name>
    <dbReference type="NCBI Taxonomy" id="2909285"/>
    <lineage>
        <taxon>Bacteria</taxon>
        <taxon>Pseudomonadati</taxon>
        <taxon>Verrucomicrobiota</taxon>
        <taxon>Opitutia</taxon>
        <taxon>Opitutales</taxon>
        <taxon>Opitutaceae</taxon>
        <taxon>Synoicihabitans</taxon>
    </lineage>
</organism>
<evidence type="ECO:0000256" key="4">
    <source>
        <dbReference type="ARBA" id="ARBA00022692"/>
    </source>
</evidence>
<evidence type="ECO:0000259" key="8">
    <source>
        <dbReference type="Pfam" id="PF03458"/>
    </source>
</evidence>
<feature type="domain" description="Glycine transporter" evidence="8">
    <location>
        <begin position="16"/>
        <end position="90"/>
    </location>
</feature>
<feature type="domain" description="Glycine transporter" evidence="8">
    <location>
        <begin position="104"/>
        <end position="176"/>
    </location>
</feature>
<evidence type="ECO:0000256" key="5">
    <source>
        <dbReference type="ARBA" id="ARBA00022989"/>
    </source>
</evidence>
<evidence type="ECO:0000256" key="6">
    <source>
        <dbReference type="ARBA" id="ARBA00023136"/>
    </source>
</evidence>
<evidence type="ECO:0000256" key="1">
    <source>
        <dbReference type="ARBA" id="ARBA00004651"/>
    </source>
</evidence>
<dbReference type="EMBL" id="CP119075">
    <property type="protein sequence ID" value="WED64402.1"/>
    <property type="molecule type" value="Genomic_DNA"/>
</dbReference>
<gene>
    <name evidence="9" type="ORF">PXH66_18850</name>
</gene>